<reference evidence="2" key="1">
    <citation type="submission" date="2020-02" db="EMBL/GenBank/DDBJ databases">
        <authorList>
            <person name="Meier V. D."/>
        </authorList>
    </citation>
    <scope>NUCLEOTIDE SEQUENCE</scope>
    <source>
        <strain evidence="2">AVDCRST_MAG11</strain>
    </source>
</reference>
<feature type="non-terminal residue" evidence="2">
    <location>
        <position position="82"/>
    </location>
</feature>
<evidence type="ECO:0000256" key="1">
    <source>
        <dbReference type="SAM" id="MobiDB-lite"/>
    </source>
</evidence>
<dbReference type="AlphaFoldDB" id="A0A6J4MC58"/>
<organism evidence="2">
    <name type="scientific">uncultured Gemmatimonadaceae bacterium</name>
    <dbReference type="NCBI Taxonomy" id="246130"/>
    <lineage>
        <taxon>Bacteria</taxon>
        <taxon>Pseudomonadati</taxon>
        <taxon>Gemmatimonadota</taxon>
        <taxon>Gemmatimonadia</taxon>
        <taxon>Gemmatimonadales</taxon>
        <taxon>Gemmatimonadaceae</taxon>
        <taxon>environmental samples</taxon>
    </lineage>
</organism>
<protein>
    <submittedName>
        <fullName evidence="2">Uncharacterized protein</fullName>
    </submittedName>
</protein>
<evidence type="ECO:0000313" key="2">
    <source>
        <dbReference type="EMBL" id="CAA9355742.1"/>
    </source>
</evidence>
<dbReference type="EMBL" id="CADCTU010000808">
    <property type="protein sequence ID" value="CAA9355742.1"/>
    <property type="molecule type" value="Genomic_DNA"/>
</dbReference>
<gene>
    <name evidence="2" type="ORF">AVDCRST_MAG11-3802</name>
</gene>
<accession>A0A6J4MC58</accession>
<proteinExistence type="predicted"/>
<feature type="region of interest" description="Disordered" evidence="1">
    <location>
        <begin position="58"/>
        <end position="82"/>
    </location>
</feature>
<name>A0A6J4MC58_9BACT</name>
<sequence>DAPTTGRDEPGRGGARAPRAAADVAAHARGAHRLLRELHVAGGERAGVALDLVAREDRRGARRHAGAVLQRGRGQRAGGGAP</sequence>
<feature type="non-terminal residue" evidence="2">
    <location>
        <position position="1"/>
    </location>
</feature>